<dbReference type="SUPFAM" id="SSF53098">
    <property type="entry name" value="Ribonuclease H-like"/>
    <property type="match status" value="1"/>
</dbReference>
<evidence type="ECO:0000259" key="1">
    <source>
        <dbReference type="Pfam" id="PF13456"/>
    </source>
</evidence>
<dbReference type="Proteomes" id="UP001472677">
    <property type="component" value="Unassembled WGS sequence"/>
</dbReference>
<protein>
    <recommendedName>
        <fullName evidence="1">RNase H type-1 domain-containing protein</fullName>
    </recommendedName>
</protein>
<organism evidence="2 3">
    <name type="scientific">Hibiscus sabdariffa</name>
    <name type="common">roselle</name>
    <dbReference type="NCBI Taxonomy" id="183260"/>
    <lineage>
        <taxon>Eukaryota</taxon>
        <taxon>Viridiplantae</taxon>
        <taxon>Streptophyta</taxon>
        <taxon>Embryophyta</taxon>
        <taxon>Tracheophyta</taxon>
        <taxon>Spermatophyta</taxon>
        <taxon>Magnoliopsida</taxon>
        <taxon>eudicotyledons</taxon>
        <taxon>Gunneridae</taxon>
        <taxon>Pentapetalae</taxon>
        <taxon>rosids</taxon>
        <taxon>malvids</taxon>
        <taxon>Malvales</taxon>
        <taxon>Malvaceae</taxon>
        <taxon>Malvoideae</taxon>
        <taxon>Hibiscus</taxon>
    </lineage>
</organism>
<comment type="caution">
    <text evidence="2">The sequence shown here is derived from an EMBL/GenBank/DDBJ whole genome shotgun (WGS) entry which is preliminary data.</text>
</comment>
<dbReference type="PANTHER" id="PTHR33033">
    <property type="entry name" value="POLYNUCLEOTIDYL TRANSFERASE, RIBONUCLEASE H-LIKE SUPERFAMILY PROTEIN-RELATED"/>
    <property type="match status" value="1"/>
</dbReference>
<dbReference type="InterPro" id="IPR012337">
    <property type="entry name" value="RNaseH-like_sf"/>
</dbReference>
<dbReference type="EMBL" id="JBBPBM010000040">
    <property type="protein sequence ID" value="KAK8525357.1"/>
    <property type="molecule type" value="Genomic_DNA"/>
</dbReference>
<dbReference type="Pfam" id="PF13456">
    <property type="entry name" value="RVT_3"/>
    <property type="match status" value="1"/>
</dbReference>
<proteinExistence type="predicted"/>
<dbReference type="PANTHER" id="PTHR33033:SF83">
    <property type="entry name" value="REVERSE TRANSCRIPTASE-LIKE PROTEIN"/>
    <property type="match status" value="1"/>
</dbReference>
<evidence type="ECO:0000313" key="3">
    <source>
        <dbReference type="Proteomes" id="UP001472677"/>
    </source>
</evidence>
<dbReference type="Gene3D" id="3.30.420.10">
    <property type="entry name" value="Ribonuclease H-like superfamily/Ribonuclease H"/>
    <property type="match status" value="1"/>
</dbReference>
<feature type="domain" description="RNase H type-1" evidence="1">
    <location>
        <begin position="127"/>
        <end position="203"/>
    </location>
</feature>
<reference evidence="2 3" key="1">
    <citation type="journal article" date="2024" name="G3 (Bethesda)">
        <title>Genome assembly of Hibiscus sabdariffa L. provides insights into metabolisms of medicinal natural products.</title>
        <authorList>
            <person name="Kim T."/>
        </authorList>
    </citation>
    <scope>NUCLEOTIDE SEQUENCE [LARGE SCALE GENOMIC DNA]</scope>
    <source>
        <strain evidence="2">TK-2024</strain>
        <tissue evidence="2">Old leaves</tissue>
    </source>
</reference>
<gene>
    <name evidence="2" type="ORF">V6N12_014052</name>
</gene>
<keyword evidence="3" id="KW-1185">Reference proteome</keyword>
<name>A0ABR2CXR4_9ROSI</name>
<dbReference type="InterPro" id="IPR036397">
    <property type="entry name" value="RNaseH_sf"/>
</dbReference>
<sequence>MKCAAFWGLSLVHPGNSSSFLCAWHGASPSRSKESIQHLFPFVILWTVWLFRNNIIFANGRRDPTQLFFLVGTRAALWFKAIWADFVLCVESMIADPSIDDTSGYKSLSSLVVPSWRTPPVGFLNLNVDGAMLRNGSKGGISGIIRNSFGDYLDKFSLSIGSRPSISAELLAIEHGLNFFFANEGYAKFRLILECDCAMTVEWRLTILTCVCRFSNPWLGGVRILSMQNLSYSASFRGISIWRLTPTLK</sequence>
<accession>A0ABR2CXR4</accession>
<dbReference type="InterPro" id="IPR002156">
    <property type="entry name" value="RNaseH_domain"/>
</dbReference>
<evidence type="ECO:0000313" key="2">
    <source>
        <dbReference type="EMBL" id="KAK8525357.1"/>
    </source>
</evidence>